<dbReference type="RefSeq" id="WP_307904279.1">
    <property type="nucleotide sequence ID" value="NZ_AP027059.1"/>
</dbReference>
<proteinExistence type="inferred from homology"/>
<comment type="function">
    <text evidence="2">Antitoxin component of a type II toxin-antitoxin (TA) system.</text>
</comment>
<dbReference type="SUPFAM" id="SSF143120">
    <property type="entry name" value="YefM-like"/>
    <property type="match status" value="1"/>
</dbReference>
<dbReference type="PANTHER" id="PTHR33713">
    <property type="entry name" value="ANTITOXIN YAFN-RELATED"/>
    <property type="match status" value="1"/>
</dbReference>
<comment type="similarity">
    <text evidence="1 2">Belongs to the phD/YefM antitoxin family.</text>
</comment>
<name>A0AAU9DKE9_9FUSO</name>
<dbReference type="AlphaFoldDB" id="A0AAU9DKE9"/>
<dbReference type="InterPro" id="IPR036165">
    <property type="entry name" value="YefM-like_sf"/>
</dbReference>
<evidence type="ECO:0000256" key="2">
    <source>
        <dbReference type="RuleBase" id="RU362080"/>
    </source>
</evidence>
<dbReference type="KEGG" id="haby:HLVA_19580"/>
<accession>A0AAU9DKE9</accession>
<evidence type="ECO:0000256" key="1">
    <source>
        <dbReference type="ARBA" id="ARBA00009981"/>
    </source>
</evidence>
<dbReference type="Proteomes" id="UP001321582">
    <property type="component" value="Chromosome"/>
</dbReference>
<sequence length="88" mass="10285">MEAINYSDFRANMKSYMDNAYENHETMIITRKKMKNIVIMSIEDYNSLMTTNYLLANPNNSKHLLESIEQAKEGRTVSKTVEELELCE</sequence>
<evidence type="ECO:0000313" key="4">
    <source>
        <dbReference type="Proteomes" id="UP001321582"/>
    </source>
</evidence>
<gene>
    <name evidence="3" type="ORF">HLVA_19580</name>
</gene>
<evidence type="ECO:0000313" key="3">
    <source>
        <dbReference type="EMBL" id="BDU51389.1"/>
    </source>
</evidence>
<reference evidence="3 4" key="1">
    <citation type="submission" date="2022-11" db="EMBL/GenBank/DDBJ databases">
        <title>Haliovirga abyssi gen. nov., sp. nov., a mesophilic fermentative bacterium isolated from the Iheya North hydrothermal field and the proposal of Haliovirgaceae fam. nov.</title>
        <authorList>
            <person name="Miyazaki U."/>
            <person name="Tame A."/>
            <person name="Miyazaki J."/>
            <person name="Takai K."/>
            <person name="Sawayama S."/>
            <person name="Kitajima M."/>
            <person name="Okamoto A."/>
            <person name="Nakagawa S."/>
        </authorList>
    </citation>
    <scope>NUCLEOTIDE SEQUENCE [LARGE SCALE GENOMIC DNA]</scope>
    <source>
        <strain evidence="3 4">IC12</strain>
    </source>
</reference>
<dbReference type="InterPro" id="IPR051405">
    <property type="entry name" value="phD/YefM_antitoxin"/>
</dbReference>
<protein>
    <recommendedName>
        <fullName evidence="2">Antitoxin</fullName>
    </recommendedName>
</protein>
<dbReference type="EMBL" id="AP027059">
    <property type="protein sequence ID" value="BDU51389.1"/>
    <property type="molecule type" value="Genomic_DNA"/>
</dbReference>
<dbReference type="Gene3D" id="1.10.1220.170">
    <property type="match status" value="1"/>
</dbReference>
<organism evidence="3 4">
    <name type="scientific">Haliovirga abyssi</name>
    <dbReference type="NCBI Taxonomy" id="2996794"/>
    <lineage>
        <taxon>Bacteria</taxon>
        <taxon>Fusobacteriati</taxon>
        <taxon>Fusobacteriota</taxon>
        <taxon>Fusobacteriia</taxon>
        <taxon>Fusobacteriales</taxon>
        <taxon>Haliovirgaceae</taxon>
        <taxon>Haliovirga</taxon>
    </lineage>
</organism>
<keyword evidence="4" id="KW-1185">Reference proteome</keyword>
<dbReference type="InterPro" id="IPR006442">
    <property type="entry name" value="Antitoxin_Phd/YefM"/>
</dbReference>
<dbReference type="NCBIfam" id="TIGR01552">
    <property type="entry name" value="phd_fam"/>
    <property type="match status" value="1"/>
</dbReference>
<dbReference type="Gene3D" id="3.40.1620.10">
    <property type="entry name" value="YefM-like domain"/>
    <property type="match status" value="1"/>
</dbReference>
<dbReference type="PANTHER" id="PTHR33713:SF6">
    <property type="entry name" value="ANTITOXIN YEFM"/>
    <property type="match status" value="1"/>
</dbReference>
<dbReference type="Pfam" id="PF02604">
    <property type="entry name" value="PhdYeFM_antitox"/>
    <property type="match status" value="1"/>
</dbReference>